<dbReference type="Gramene" id="PGSC0003DMT400096069">
    <property type="protein sequence ID" value="PGSC0003DMT400096069"/>
    <property type="gene ID" value="PGSC0003DMG400045640"/>
</dbReference>
<reference evidence="1" key="2">
    <citation type="submission" date="2015-06" db="UniProtKB">
        <authorList>
            <consortium name="EnsemblPlants"/>
        </authorList>
    </citation>
    <scope>IDENTIFICATION</scope>
    <source>
        <strain evidence="1">DM1-3 516 R44</strain>
    </source>
</reference>
<dbReference type="PaxDb" id="4113-PGSC0003DMT400096069"/>
<protein>
    <submittedName>
        <fullName evidence="1">Uncharacterized protein</fullName>
    </submittedName>
</protein>
<keyword evidence="2" id="KW-1185">Reference proteome</keyword>
<reference evidence="2" key="1">
    <citation type="journal article" date="2011" name="Nature">
        <title>Genome sequence and analysis of the tuber crop potato.</title>
        <authorList>
            <consortium name="The Potato Genome Sequencing Consortium"/>
        </authorList>
    </citation>
    <scope>NUCLEOTIDE SEQUENCE [LARGE SCALE GENOMIC DNA]</scope>
    <source>
        <strain evidence="2">cv. DM1-3 516 R44</strain>
    </source>
</reference>
<accession>M1DXM7</accession>
<dbReference type="Proteomes" id="UP000011115">
    <property type="component" value="Unassembled WGS sequence"/>
</dbReference>
<dbReference type="EnsemblPlants" id="PGSC0003DMT400096069">
    <property type="protein sequence ID" value="PGSC0003DMT400096069"/>
    <property type="gene ID" value="PGSC0003DMG400045640"/>
</dbReference>
<sequence>MDTQDVETGVDDENERVEEKLAEEIDEEELRAKEHGIAELLTELHETDEVIL</sequence>
<proteinExistence type="predicted"/>
<evidence type="ECO:0000313" key="1">
    <source>
        <dbReference type="EnsemblPlants" id="PGSC0003DMT400096069"/>
    </source>
</evidence>
<dbReference type="HOGENOM" id="CLU_3091069_0_0_1"/>
<organism evidence="1 2">
    <name type="scientific">Solanum tuberosum</name>
    <name type="common">Potato</name>
    <dbReference type="NCBI Taxonomy" id="4113"/>
    <lineage>
        <taxon>Eukaryota</taxon>
        <taxon>Viridiplantae</taxon>
        <taxon>Streptophyta</taxon>
        <taxon>Embryophyta</taxon>
        <taxon>Tracheophyta</taxon>
        <taxon>Spermatophyta</taxon>
        <taxon>Magnoliopsida</taxon>
        <taxon>eudicotyledons</taxon>
        <taxon>Gunneridae</taxon>
        <taxon>Pentapetalae</taxon>
        <taxon>asterids</taxon>
        <taxon>lamiids</taxon>
        <taxon>Solanales</taxon>
        <taxon>Solanaceae</taxon>
        <taxon>Solanoideae</taxon>
        <taxon>Solaneae</taxon>
        <taxon>Solanum</taxon>
    </lineage>
</organism>
<evidence type="ECO:0000313" key="2">
    <source>
        <dbReference type="Proteomes" id="UP000011115"/>
    </source>
</evidence>
<dbReference type="InParanoid" id="M1DXM7"/>
<name>M1DXM7_SOLTU</name>
<dbReference type="AlphaFoldDB" id="M1DXM7"/>